<feature type="compositionally biased region" description="Polar residues" evidence="6">
    <location>
        <begin position="852"/>
        <end position="871"/>
    </location>
</feature>
<feature type="region of interest" description="Disordered" evidence="6">
    <location>
        <begin position="691"/>
        <end position="939"/>
    </location>
</feature>
<dbReference type="SUPFAM" id="SSF49854">
    <property type="entry name" value="Spermadhesin, CUB domain"/>
    <property type="match status" value="2"/>
</dbReference>
<comment type="caution">
    <text evidence="9">The sequence shown here is derived from an EMBL/GenBank/DDBJ whole genome shotgun (WGS) entry which is preliminary data.</text>
</comment>
<dbReference type="EMBL" id="NEDP02076717">
    <property type="protein sequence ID" value="OWF35627.1"/>
    <property type="molecule type" value="Genomic_DNA"/>
</dbReference>
<evidence type="ECO:0000256" key="4">
    <source>
        <dbReference type="ARBA" id="ARBA00023180"/>
    </source>
</evidence>
<dbReference type="Pfam" id="PF00431">
    <property type="entry name" value="CUB"/>
    <property type="match status" value="2"/>
</dbReference>
<dbReference type="SMART" id="SM00192">
    <property type="entry name" value="LDLa"/>
    <property type="match status" value="5"/>
</dbReference>
<keyword evidence="7" id="KW-0472">Membrane</keyword>
<keyword evidence="9" id="KW-0449">Lipoprotein</keyword>
<feature type="disulfide bond" evidence="5">
    <location>
        <begin position="279"/>
        <end position="291"/>
    </location>
</feature>
<keyword evidence="3 5" id="KW-1015">Disulfide bond</keyword>
<gene>
    <name evidence="9" type="ORF">KP79_PYT13857</name>
</gene>
<organism evidence="9 10">
    <name type="scientific">Mizuhopecten yessoensis</name>
    <name type="common">Japanese scallop</name>
    <name type="synonym">Patinopecten yessoensis</name>
    <dbReference type="NCBI Taxonomy" id="6573"/>
    <lineage>
        <taxon>Eukaryota</taxon>
        <taxon>Metazoa</taxon>
        <taxon>Spiralia</taxon>
        <taxon>Lophotrochozoa</taxon>
        <taxon>Mollusca</taxon>
        <taxon>Bivalvia</taxon>
        <taxon>Autobranchia</taxon>
        <taxon>Pteriomorphia</taxon>
        <taxon>Pectinida</taxon>
        <taxon>Pectinoidea</taxon>
        <taxon>Pectinidae</taxon>
        <taxon>Mizuhopecten</taxon>
    </lineage>
</organism>
<feature type="disulfide bond" evidence="5">
    <location>
        <begin position="298"/>
        <end position="313"/>
    </location>
</feature>
<feature type="compositionally biased region" description="Acidic residues" evidence="6">
    <location>
        <begin position="787"/>
        <end position="799"/>
    </location>
</feature>
<dbReference type="Gene3D" id="4.10.400.10">
    <property type="entry name" value="Low-density Lipoprotein Receptor"/>
    <property type="match status" value="4"/>
</dbReference>
<reference evidence="9 10" key="1">
    <citation type="journal article" date="2017" name="Nat. Ecol. Evol.">
        <title>Scallop genome provides insights into evolution of bilaterian karyotype and development.</title>
        <authorList>
            <person name="Wang S."/>
            <person name="Zhang J."/>
            <person name="Jiao W."/>
            <person name="Li J."/>
            <person name="Xun X."/>
            <person name="Sun Y."/>
            <person name="Guo X."/>
            <person name="Huan P."/>
            <person name="Dong B."/>
            <person name="Zhang L."/>
            <person name="Hu X."/>
            <person name="Sun X."/>
            <person name="Wang J."/>
            <person name="Zhao C."/>
            <person name="Wang Y."/>
            <person name="Wang D."/>
            <person name="Huang X."/>
            <person name="Wang R."/>
            <person name="Lv J."/>
            <person name="Li Y."/>
            <person name="Zhang Z."/>
            <person name="Liu B."/>
            <person name="Lu W."/>
            <person name="Hui Y."/>
            <person name="Liang J."/>
            <person name="Zhou Z."/>
            <person name="Hou R."/>
            <person name="Li X."/>
            <person name="Liu Y."/>
            <person name="Li H."/>
            <person name="Ning X."/>
            <person name="Lin Y."/>
            <person name="Zhao L."/>
            <person name="Xing Q."/>
            <person name="Dou J."/>
            <person name="Li Y."/>
            <person name="Mao J."/>
            <person name="Guo H."/>
            <person name="Dou H."/>
            <person name="Li T."/>
            <person name="Mu C."/>
            <person name="Jiang W."/>
            <person name="Fu Q."/>
            <person name="Fu X."/>
            <person name="Miao Y."/>
            <person name="Liu J."/>
            <person name="Yu Q."/>
            <person name="Li R."/>
            <person name="Liao H."/>
            <person name="Li X."/>
            <person name="Kong Y."/>
            <person name="Jiang Z."/>
            <person name="Chourrout D."/>
            <person name="Li R."/>
            <person name="Bao Z."/>
        </authorList>
    </citation>
    <scope>NUCLEOTIDE SEQUENCE [LARGE SCALE GENOMIC DNA]</scope>
    <source>
        <strain evidence="9 10">PY_sf001</strain>
    </source>
</reference>
<keyword evidence="10" id="KW-1185">Reference proteome</keyword>
<dbReference type="SUPFAM" id="SSF57424">
    <property type="entry name" value="LDL receptor-like module"/>
    <property type="match status" value="4"/>
</dbReference>
<feature type="disulfide bond" evidence="5">
    <location>
        <begin position="581"/>
        <end position="599"/>
    </location>
</feature>
<feature type="disulfide bond" evidence="5">
    <location>
        <begin position="593"/>
        <end position="608"/>
    </location>
</feature>
<sequence>MELQLLRTASAFSYHHTLHTLPVSNNSGFRSPVLILDTPELGRLNTEVHHGGHSNPVSLTRKESRSHAVVRWILRLTVQKLPKWKHQRSCDCQTGQPRSVVEICRQVDKIEHLLSTVINNNKITSFNSHSSDHDDVALSIAVSVLYLLISCAGAQSTDSCKSEEYNKNHGTITSPDYPAHYPTNFCKDWFITGNTNDIITISFKMFDVETGILGNCGRDYLEIGPHPKVKLCGNTSSITSRVYISTAKHVRIHFSSDYMTTGAGFELMYIMGPLQTKRCEQDQFRCHSGKCIFNEWRCNGLAECEDHSDEANCPHETHSTTPPTTHICTNSTLLCEDIGTGRNRCIPKAQWCDGEKDCLHGEDEDSKLCPSFKCNSHIDSQTGFVVSPNFPHDYPNNLSCTWTIHVQDTKAQVQLRFIKFELQKEAGTDFLTVYDGTYHEGKVIGVYFGGLADVPTMVESTTDYVTLKFTTNRVRAESGFNITFQKKGVCLPDQSSCGTAEKDCFPTDKACDGVWNCRLHGGDEKGCGGCDKEHFRCGLKGSHQCYEEKQRCNGISRCAELDDELNCNSVLCGSHNGTFLCDNKRCIYETWKCDKTNDCGDNSDETDCPRSTNLITIAAVAGSLICALLLVVAMGCTCKLYNLRMQQFHGPRHETPLTRMYAEFMRRRAPPPYHEAMLTSRPYDEVRQELAEQNNQNETAGSRTRRHRRRTARLPHRQQIASNSTAGQSSQQNDSCSTDTTSNQQTEGNQGPGESSQTINSSNLTWNTDSHSSTLALIPDNSSDTTEGPDESGDESDQPDGEHVSFSRDIGITARWQRPRNSGKESSSSECQNLLQADPPDSPLSAGRGSGDVTTTSCDSVDPSSIITENTNTRDSDNESDKSCDTDLLGASSSLLRQDESLISFTDRGLGEAQHETSDSSSDTDAITMGESSSHSELF</sequence>
<keyword evidence="9" id="KW-0675">Receptor</keyword>
<feature type="compositionally biased region" description="Polar residues" evidence="6">
    <location>
        <begin position="891"/>
        <end position="904"/>
    </location>
</feature>
<keyword evidence="4" id="KW-0325">Glycoprotein</keyword>
<feature type="transmembrane region" description="Helical" evidence="7">
    <location>
        <begin position="614"/>
        <end position="636"/>
    </location>
</feature>
<feature type="compositionally biased region" description="Polar residues" evidence="6">
    <location>
        <begin position="824"/>
        <end position="835"/>
    </location>
</feature>
<evidence type="ECO:0000259" key="8">
    <source>
        <dbReference type="PROSITE" id="PS01180"/>
    </source>
</evidence>
<evidence type="ECO:0000256" key="2">
    <source>
        <dbReference type="ARBA" id="ARBA00022737"/>
    </source>
</evidence>
<feature type="compositionally biased region" description="Polar residues" evidence="6">
    <location>
        <begin position="691"/>
        <end position="702"/>
    </location>
</feature>
<feature type="compositionally biased region" description="Basic and acidic residues" evidence="6">
    <location>
        <begin position="872"/>
        <end position="885"/>
    </location>
</feature>
<dbReference type="PROSITE" id="PS50068">
    <property type="entry name" value="LDLRA_2"/>
    <property type="match status" value="4"/>
</dbReference>
<feature type="compositionally biased region" description="Basic residues" evidence="6">
    <location>
        <begin position="703"/>
        <end position="716"/>
    </location>
</feature>
<dbReference type="CDD" id="cd00112">
    <property type="entry name" value="LDLa"/>
    <property type="match status" value="3"/>
</dbReference>
<dbReference type="FunFam" id="4.10.400.10:FF:000034">
    <property type="entry name" value="Low-density lipoprotein receptor-related protein 2"/>
    <property type="match status" value="1"/>
</dbReference>
<dbReference type="AlphaFoldDB" id="A0A210PGN8"/>
<feature type="domain" description="CUB" evidence="8">
    <location>
        <begin position="374"/>
        <end position="487"/>
    </location>
</feature>
<dbReference type="InterPro" id="IPR035914">
    <property type="entry name" value="Sperma_CUB_dom_sf"/>
</dbReference>
<feature type="compositionally biased region" description="Basic and acidic residues" evidence="6">
    <location>
        <begin position="909"/>
        <end position="918"/>
    </location>
</feature>
<keyword evidence="7" id="KW-0812">Transmembrane</keyword>
<name>A0A210PGN8_MIZYE</name>
<protein>
    <submittedName>
        <fullName evidence="9">Low-density lipoprotein receptor-related protein 12</fullName>
    </submittedName>
</protein>
<feature type="disulfide bond" evidence="5">
    <location>
        <begin position="552"/>
        <end position="567"/>
    </location>
</feature>
<evidence type="ECO:0000256" key="3">
    <source>
        <dbReference type="ARBA" id="ARBA00023157"/>
    </source>
</evidence>
<dbReference type="InterPro" id="IPR036055">
    <property type="entry name" value="LDL_receptor-like_sf"/>
</dbReference>
<evidence type="ECO:0000256" key="5">
    <source>
        <dbReference type="PROSITE-ProRule" id="PRU00124"/>
    </source>
</evidence>
<dbReference type="InterPro" id="IPR000859">
    <property type="entry name" value="CUB_dom"/>
</dbReference>
<feature type="disulfide bond" evidence="5">
    <location>
        <begin position="286"/>
        <end position="304"/>
    </location>
</feature>
<keyword evidence="1" id="KW-0732">Signal</keyword>
<dbReference type="PROSITE" id="PS01180">
    <property type="entry name" value="CUB"/>
    <property type="match status" value="2"/>
</dbReference>
<proteinExistence type="predicted"/>
<dbReference type="Pfam" id="PF00057">
    <property type="entry name" value="Ldl_recept_a"/>
    <property type="match status" value="2"/>
</dbReference>
<feature type="domain" description="CUB" evidence="8">
    <location>
        <begin position="151"/>
        <end position="272"/>
    </location>
</feature>
<dbReference type="SMART" id="SM00042">
    <property type="entry name" value="CUB"/>
    <property type="match status" value="2"/>
</dbReference>
<comment type="caution">
    <text evidence="5">Lacks conserved residue(s) required for the propagation of feature annotation.</text>
</comment>
<dbReference type="CDD" id="cd00041">
    <property type="entry name" value="CUB"/>
    <property type="match status" value="2"/>
</dbReference>
<dbReference type="FunFam" id="2.60.120.290:FF:000005">
    <property type="entry name" value="Procollagen C-endopeptidase enhancer 1"/>
    <property type="match status" value="1"/>
</dbReference>
<evidence type="ECO:0000313" key="10">
    <source>
        <dbReference type="Proteomes" id="UP000242188"/>
    </source>
</evidence>
<accession>A0A210PGN8</accession>
<evidence type="ECO:0000256" key="7">
    <source>
        <dbReference type="SAM" id="Phobius"/>
    </source>
</evidence>
<evidence type="ECO:0000313" key="9">
    <source>
        <dbReference type="EMBL" id="OWF35627.1"/>
    </source>
</evidence>
<evidence type="ECO:0000256" key="6">
    <source>
        <dbReference type="SAM" id="MobiDB-lite"/>
    </source>
</evidence>
<dbReference type="PANTHER" id="PTHR24251">
    <property type="entry name" value="OVOCHYMASE-RELATED"/>
    <property type="match status" value="1"/>
</dbReference>
<feature type="compositionally biased region" description="Polar residues" evidence="6">
    <location>
        <begin position="930"/>
        <end position="939"/>
    </location>
</feature>
<dbReference type="PRINTS" id="PR00261">
    <property type="entry name" value="LDLRECEPTOR"/>
</dbReference>
<feature type="compositionally biased region" description="Polar residues" evidence="6">
    <location>
        <begin position="719"/>
        <end position="786"/>
    </location>
</feature>
<keyword evidence="7" id="KW-1133">Transmembrane helix</keyword>
<evidence type="ECO:0000256" key="1">
    <source>
        <dbReference type="ARBA" id="ARBA00022729"/>
    </source>
</evidence>
<dbReference type="OrthoDB" id="10020456at2759"/>
<dbReference type="InterPro" id="IPR023415">
    <property type="entry name" value="LDLR_class-A_CS"/>
</dbReference>
<dbReference type="Proteomes" id="UP000242188">
    <property type="component" value="Unassembled WGS sequence"/>
</dbReference>
<dbReference type="PROSITE" id="PS01209">
    <property type="entry name" value="LDLRA_1"/>
    <property type="match status" value="3"/>
</dbReference>
<dbReference type="InterPro" id="IPR002172">
    <property type="entry name" value="LDrepeatLR_classA_rpt"/>
</dbReference>
<keyword evidence="2" id="KW-0677">Repeat</keyword>
<dbReference type="Gene3D" id="2.60.120.290">
    <property type="entry name" value="Spermadhesin, CUB domain"/>
    <property type="match status" value="2"/>
</dbReference>